<keyword evidence="1" id="KW-0808">Transferase</keyword>
<comment type="caution">
    <text evidence="5">The sequence shown here is derived from an EMBL/GenBank/DDBJ whole genome shotgun (WGS) entry which is preliminary data.</text>
</comment>
<reference evidence="5" key="1">
    <citation type="journal article" date="2023" name="Front. Mar. Sci.">
        <title>A new Merluccius polli reference genome to investigate the effects of global change in West African waters.</title>
        <authorList>
            <person name="Mateo J.L."/>
            <person name="Blanco-Fernandez C."/>
            <person name="Garcia-Vazquez E."/>
            <person name="Machado-Schiaffino G."/>
        </authorList>
    </citation>
    <scope>NUCLEOTIDE SEQUENCE</scope>
    <source>
        <strain evidence="5">C29</strain>
        <tissue evidence="5">Fin</tissue>
    </source>
</reference>
<dbReference type="EMBL" id="JAOPHQ010006257">
    <property type="protein sequence ID" value="KAK0132653.1"/>
    <property type="molecule type" value="Genomic_DNA"/>
</dbReference>
<evidence type="ECO:0000259" key="4">
    <source>
        <dbReference type="PROSITE" id="PS50237"/>
    </source>
</evidence>
<dbReference type="PROSITE" id="PS50237">
    <property type="entry name" value="HECT"/>
    <property type="match status" value="1"/>
</dbReference>
<feature type="active site" description="Glycyl thioester intermediate" evidence="3">
    <location>
        <position position="165"/>
    </location>
</feature>
<evidence type="ECO:0000313" key="5">
    <source>
        <dbReference type="EMBL" id="KAK0132653.1"/>
    </source>
</evidence>
<dbReference type="GO" id="GO:0004842">
    <property type="term" value="F:ubiquitin-protein transferase activity"/>
    <property type="evidence" value="ECO:0007669"/>
    <property type="project" value="InterPro"/>
</dbReference>
<keyword evidence="6" id="KW-1185">Reference proteome</keyword>
<dbReference type="Pfam" id="PF00632">
    <property type="entry name" value="HECT"/>
    <property type="match status" value="1"/>
</dbReference>
<proteinExistence type="predicted"/>
<dbReference type="InterPro" id="IPR000569">
    <property type="entry name" value="HECT_dom"/>
</dbReference>
<dbReference type="SUPFAM" id="SSF56204">
    <property type="entry name" value="Hect, E3 ligase catalytic domain"/>
    <property type="match status" value="1"/>
</dbReference>
<sequence length="198" mass="22555">MCFYHHLINRVASMVQQYTAGLNSCGHFFNLVSENWQQFLPIFCSTGGKLTRQTFRGLFLTDWSPEGSNDREEEEETIFQYDDWLIKVEEFSHKLCNNNDTNMLCKQSNTTYMPTEGEVDATFEDLLVFVTGADHPPALGFPSKCQVHFFSQEPGTRRLPYASTCALFLYLPRGVREEEDFADLMSTALVGSLGFGKV</sequence>
<name>A0AA47M309_MERPO</name>
<gene>
    <name evidence="5" type="ORF">N1851_032522</name>
</gene>
<dbReference type="AlphaFoldDB" id="A0AA47M309"/>
<dbReference type="Gene3D" id="3.30.2410.10">
    <property type="entry name" value="Hect, E3 ligase catalytic domain"/>
    <property type="match status" value="1"/>
</dbReference>
<organism evidence="5 6">
    <name type="scientific">Merluccius polli</name>
    <name type="common">Benguela hake</name>
    <name type="synonym">Merluccius cadenati</name>
    <dbReference type="NCBI Taxonomy" id="89951"/>
    <lineage>
        <taxon>Eukaryota</taxon>
        <taxon>Metazoa</taxon>
        <taxon>Chordata</taxon>
        <taxon>Craniata</taxon>
        <taxon>Vertebrata</taxon>
        <taxon>Euteleostomi</taxon>
        <taxon>Actinopterygii</taxon>
        <taxon>Neopterygii</taxon>
        <taxon>Teleostei</taxon>
        <taxon>Neoteleostei</taxon>
        <taxon>Acanthomorphata</taxon>
        <taxon>Zeiogadaria</taxon>
        <taxon>Gadariae</taxon>
        <taxon>Gadiformes</taxon>
        <taxon>Gadoidei</taxon>
        <taxon>Merlucciidae</taxon>
        <taxon>Merluccius</taxon>
    </lineage>
</organism>
<evidence type="ECO:0000256" key="3">
    <source>
        <dbReference type="PROSITE-ProRule" id="PRU00104"/>
    </source>
</evidence>
<evidence type="ECO:0000313" key="6">
    <source>
        <dbReference type="Proteomes" id="UP001174136"/>
    </source>
</evidence>
<protein>
    <recommendedName>
        <fullName evidence="4">HECT domain-containing protein</fullName>
    </recommendedName>
</protein>
<accession>A0AA47M309</accession>
<dbReference type="Proteomes" id="UP001174136">
    <property type="component" value="Unassembled WGS sequence"/>
</dbReference>
<evidence type="ECO:0000256" key="1">
    <source>
        <dbReference type="ARBA" id="ARBA00022679"/>
    </source>
</evidence>
<feature type="domain" description="HECT" evidence="4">
    <location>
        <begin position="126"/>
        <end position="198"/>
    </location>
</feature>
<dbReference type="InterPro" id="IPR035983">
    <property type="entry name" value="Hect_E3_ubiquitin_ligase"/>
</dbReference>
<keyword evidence="2 3" id="KW-0833">Ubl conjugation pathway</keyword>
<evidence type="ECO:0000256" key="2">
    <source>
        <dbReference type="ARBA" id="ARBA00022786"/>
    </source>
</evidence>